<accession>A0A1R3V0G5</accession>
<organism evidence="2 3">
    <name type="scientific">Mesorhizobium prunaredense</name>
    <dbReference type="NCBI Taxonomy" id="1631249"/>
    <lineage>
        <taxon>Bacteria</taxon>
        <taxon>Pseudomonadati</taxon>
        <taxon>Pseudomonadota</taxon>
        <taxon>Alphaproteobacteria</taxon>
        <taxon>Hyphomicrobiales</taxon>
        <taxon>Phyllobacteriaceae</taxon>
        <taxon>Mesorhizobium</taxon>
    </lineage>
</organism>
<dbReference type="EMBL" id="FTPD01000003">
    <property type="protein sequence ID" value="SIT53368.1"/>
    <property type="molecule type" value="Genomic_DNA"/>
</dbReference>
<sequence length="142" mass="15724">MDRRGRLYLGLPALVSSGNGGFAKRPRRLDIPTLLLSGEYDPATPTHWAYRAAKSLPFGQVVVLRGIGHDVIDSDPCGSEVVADFLANPRRKLKTGCIGRMQAPQFTAAAEEQWRGPVTQRAAAIRSPFRFRHRFSTSPKKH</sequence>
<dbReference type="Proteomes" id="UP000188388">
    <property type="component" value="Unassembled WGS sequence"/>
</dbReference>
<evidence type="ECO:0000313" key="2">
    <source>
        <dbReference type="EMBL" id="SIT53368.1"/>
    </source>
</evidence>
<dbReference type="Pfam" id="PF08386">
    <property type="entry name" value="Abhydrolase_4"/>
    <property type="match status" value="1"/>
</dbReference>
<dbReference type="STRING" id="1631249.BQ8794_110174"/>
<protein>
    <recommendedName>
        <fullName evidence="1">Peptidase S33 tripeptidyl aminopeptidase-like C-terminal domain-containing protein</fullName>
    </recommendedName>
</protein>
<name>A0A1R3V0G5_9HYPH</name>
<dbReference type="InterPro" id="IPR029058">
    <property type="entry name" value="AB_hydrolase_fold"/>
</dbReference>
<dbReference type="InterPro" id="IPR013595">
    <property type="entry name" value="Pept_S33_TAP-like_C"/>
</dbReference>
<proteinExistence type="predicted"/>
<dbReference type="SUPFAM" id="SSF53474">
    <property type="entry name" value="alpha/beta-Hydrolases"/>
    <property type="match status" value="1"/>
</dbReference>
<dbReference type="AlphaFoldDB" id="A0A1R3V0G5"/>
<evidence type="ECO:0000313" key="3">
    <source>
        <dbReference type="Proteomes" id="UP000188388"/>
    </source>
</evidence>
<gene>
    <name evidence="2" type="ORF">BQ8794_110174</name>
</gene>
<evidence type="ECO:0000259" key="1">
    <source>
        <dbReference type="Pfam" id="PF08386"/>
    </source>
</evidence>
<keyword evidence="3" id="KW-1185">Reference proteome</keyword>
<reference evidence="3" key="1">
    <citation type="submission" date="2017-01" db="EMBL/GenBank/DDBJ databases">
        <authorList>
            <person name="Brunel B."/>
        </authorList>
    </citation>
    <scope>NUCLEOTIDE SEQUENCE [LARGE SCALE GENOMIC DNA]</scope>
</reference>
<dbReference type="Gene3D" id="3.40.50.1820">
    <property type="entry name" value="alpha/beta hydrolase"/>
    <property type="match status" value="1"/>
</dbReference>
<feature type="domain" description="Peptidase S33 tripeptidyl aminopeptidase-like C-terminal" evidence="1">
    <location>
        <begin position="29"/>
        <end position="91"/>
    </location>
</feature>